<reference evidence="20" key="1">
    <citation type="submission" date="2012-12" db="EMBL/GenBank/DDBJ databases">
        <authorList>
            <person name="Hellsten U."/>
            <person name="Grimwood J."/>
            <person name="Chapman J.A."/>
            <person name="Shapiro H."/>
            <person name="Aerts A."/>
            <person name="Otillar R.P."/>
            <person name="Terry A.Y."/>
            <person name="Boore J.L."/>
            <person name="Simakov O."/>
            <person name="Marletaz F."/>
            <person name="Cho S.-J."/>
            <person name="Edsinger-Gonzales E."/>
            <person name="Havlak P."/>
            <person name="Kuo D.-H."/>
            <person name="Larsson T."/>
            <person name="Lv J."/>
            <person name="Arendt D."/>
            <person name="Savage R."/>
            <person name="Osoegawa K."/>
            <person name="de Jong P."/>
            <person name="Lindberg D.R."/>
            <person name="Seaver E.C."/>
            <person name="Weisblat D.A."/>
            <person name="Putnam N.H."/>
            <person name="Grigoriev I.V."/>
            <person name="Rokhsar D.S."/>
        </authorList>
    </citation>
    <scope>NUCLEOTIDE SEQUENCE</scope>
    <source>
        <strain evidence="20">I ESC-2004</strain>
    </source>
</reference>
<evidence type="ECO:0000256" key="11">
    <source>
        <dbReference type="ARBA" id="ARBA00047706"/>
    </source>
</evidence>
<comment type="subcellular location">
    <subcellularLocation>
        <location evidence="1">Apical cell membrane</location>
    </subcellularLocation>
    <subcellularLocation>
        <location evidence="2">Cytoplasm</location>
        <location evidence="2">Cytosol</location>
    </subcellularLocation>
</comment>
<dbReference type="InterPro" id="IPR023210">
    <property type="entry name" value="NADP_OxRdtase_dom"/>
</dbReference>
<evidence type="ECO:0000256" key="10">
    <source>
        <dbReference type="ARBA" id="ARBA00044808"/>
    </source>
</evidence>
<dbReference type="Pfam" id="PF00248">
    <property type="entry name" value="Aldo_ket_red"/>
    <property type="match status" value="1"/>
</dbReference>
<dbReference type="PANTHER" id="PTHR11732">
    <property type="entry name" value="ALDO/KETO REDUCTASE"/>
    <property type="match status" value="1"/>
</dbReference>
<evidence type="ECO:0000256" key="5">
    <source>
        <dbReference type="ARBA" id="ARBA00022490"/>
    </source>
</evidence>
<dbReference type="GO" id="GO:0046185">
    <property type="term" value="P:aldehyde catabolic process"/>
    <property type="evidence" value="ECO:0007669"/>
    <property type="project" value="InterPro"/>
</dbReference>
<dbReference type="PROSITE" id="PS00062">
    <property type="entry name" value="ALDOKETO_REDUCTASE_2"/>
    <property type="match status" value="1"/>
</dbReference>
<dbReference type="PROSITE" id="PS00798">
    <property type="entry name" value="ALDOKETO_REDUCTASE_1"/>
    <property type="match status" value="1"/>
</dbReference>
<evidence type="ECO:0000256" key="2">
    <source>
        <dbReference type="ARBA" id="ARBA00004514"/>
    </source>
</evidence>
<comment type="catalytic activity">
    <reaction evidence="13">
        <text>a primary alcohol + NADP(+) = an aldehyde + NADPH + H(+)</text>
        <dbReference type="Rhea" id="RHEA:15937"/>
        <dbReference type="ChEBI" id="CHEBI:15378"/>
        <dbReference type="ChEBI" id="CHEBI:15734"/>
        <dbReference type="ChEBI" id="CHEBI:17478"/>
        <dbReference type="ChEBI" id="CHEBI:57783"/>
        <dbReference type="ChEBI" id="CHEBI:58349"/>
        <dbReference type="EC" id="1.1.1.2"/>
    </reaction>
</comment>
<dbReference type="PROSITE" id="PS00063">
    <property type="entry name" value="ALDOKETO_REDUCTASE_3"/>
    <property type="match status" value="1"/>
</dbReference>
<dbReference type="InterPro" id="IPR044481">
    <property type="entry name" value="AKR1A"/>
</dbReference>
<evidence type="ECO:0000256" key="7">
    <source>
        <dbReference type="ARBA" id="ARBA00023002"/>
    </source>
</evidence>
<dbReference type="HOGENOM" id="CLU_023205_0_0_1"/>
<evidence type="ECO:0000256" key="16">
    <source>
        <dbReference type="PIRSR" id="PIRSR000097-3"/>
    </source>
</evidence>
<dbReference type="InterPro" id="IPR018170">
    <property type="entry name" value="Aldo/ket_reductase_CS"/>
</dbReference>
<feature type="active site" description="Proton donor" evidence="14">
    <location>
        <position position="50"/>
    </location>
</feature>
<dbReference type="InterPro" id="IPR020471">
    <property type="entry name" value="AKR"/>
</dbReference>
<evidence type="ECO:0000256" key="3">
    <source>
        <dbReference type="ARBA" id="ARBA00007905"/>
    </source>
</evidence>
<keyword evidence="4" id="KW-1003">Cell membrane</keyword>
<feature type="binding site" evidence="15">
    <location>
        <position position="112"/>
    </location>
    <ligand>
        <name>substrate</name>
    </ligand>
</feature>
<dbReference type="SUPFAM" id="SSF51430">
    <property type="entry name" value="NAD(P)-linked oxidoreductase"/>
    <property type="match status" value="1"/>
</dbReference>
<accession>R7UJA8</accession>
<dbReference type="GO" id="GO:0016324">
    <property type="term" value="C:apical plasma membrane"/>
    <property type="evidence" value="ECO:0007669"/>
    <property type="project" value="UniProtKB-SubCell"/>
</dbReference>
<organism evidence="18">
    <name type="scientific">Capitella teleta</name>
    <name type="common">Polychaete worm</name>
    <dbReference type="NCBI Taxonomy" id="283909"/>
    <lineage>
        <taxon>Eukaryota</taxon>
        <taxon>Metazoa</taxon>
        <taxon>Spiralia</taxon>
        <taxon>Lophotrochozoa</taxon>
        <taxon>Annelida</taxon>
        <taxon>Polychaeta</taxon>
        <taxon>Sedentaria</taxon>
        <taxon>Scolecida</taxon>
        <taxon>Capitellidae</taxon>
        <taxon>Capitella</taxon>
    </lineage>
</organism>
<reference evidence="19" key="3">
    <citation type="submission" date="2015-06" db="UniProtKB">
        <authorList>
            <consortium name="EnsemblMetazoa"/>
        </authorList>
    </citation>
    <scope>IDENTIFICATION</scope>
</reference>
<gene>
    <name evidence="18" type="ORF">CAPTEDRAFT_162698</name>
</gene>
<dbReference type="OrthoDB" id="416253at2759"/>
<name>R7UJA8_CAPTE</name>
<dbReference type="GO" id="GO:0005829">
    <property type="term" value="C:cytosol"/>
    <property type="evidence" value="ECO:0007669"/>
    <property type="project" value="UniProtKB-SubCell"/>
</dbReference>
<evidence type="ECO:0000313" key="20">
    <source>
        <dbReference type="Proteomes" id="UP000014760"/>
    </source>
</evidence>
<dbReference type="InterPro" id="IPR036812">
    <property type="entry name" value="NAD(P)_OxRdtase_dom_sf"/>
</dbReference>
<keyword evidence="6" id="KW-0521">NADP</keyword>
<evidence type="ECO:0000256" key="4">
    <source>
        <dbReference type="ARBA" id="ARBA00022475"/>
    </source>
</evidence>
<evidence type="ECO:0000313" key="19">
    <source>
        <dbReference type="EnsemblMetazoa" id="CapteP162698"/>
    </source>
</evidence>
<evidence type="ECO:0000256" key="6">
    <source>
        <dbReference type="ARBA" id="ARBA00022857"/>
    </source>
</evidence>
<evidence type="ECO:0000256" key="12">
    <source>
        <dbReference type="ARBA" id="ARBA00048207"/>
    </source>
</evidence>
<evidence type="ECO:0000256" key="8">
    <source>
        <dbReference type="ARBA" id="ARBA00023136"/>
    </source>
</evidence>
<dbReference type="PRINTS" id="PR00069">
    <property type="entry name" value="ALDKETRDTASE"/>
</dbReference>
<evidence type="ECO:0000256" key="1">
    <source>
        <dbReference type="ARBA" id="ARBA00004221"/>
    </source>
</evidence>
<protein>
    <recommendedName>
        <fullName evidence="9">alcohol dehydrogenase (NADP(+))</fullName>
        <ecNumber evidence="9">1.1.1.2</ecNumber>
    </recommendedName>
    <alternativeName>
        <fullName evidence="10">S-nitroso-CoA reductase</fullName>
    </alternativeName>
</protein>
<evidence type="ECO:0000256" key="13">
    <source>
        <dbReference type="ARBA" id="ARBA00048262"/>
    </source>
</evidence>
<keyword evidence="20" id="KW-1185">Reference proteome</keyword>
<dbReference type="STRING" id="283909.R7UJA8"/>
<keyword evidence="5" id="KW-0963">Cytoplasm</keyword>
<dbReference type="EMBL" id="KB300921">
    <property type="protein sequence ID" value="ELU06173.1"/>
    <property type="molecule type" value="Genomic_DNA"/>
</dbReference>
<dbReference type="OMA" id="LWNSQHH"/>
<dbReference type="PIRSF" id="PIRSF000097">
    <property type="entry name" value="AKR"/>
    <property type="match status" value="1"/>
</dbReference>
<feature type="domain" description="NADP-dependent oxidoreductase" evidence="17">
    <location>
        <begin position="17"/>
        <end position="291"/>
    </location>
</feature>
<evidence type="ECO:0000256" key="15">
    <source>
        <dbReference type="PIRSR" id="PIRSR000097-2"/>
    </source>
</evidence>
<proteinExistence type="inferred from homology"/>
<sequence length="326" mass="36796">MAVEHMRLSSGIDMPILGLGTWKSKPGEVENAVKAAIDAGYRHLDCAWIYGNEQEVGAALKSKIDEGVVKREDLFITSKIWNTKHRFEDALTNIKQSLSNLGISYLDLSLIHWPTSMKHDGNCDKFPRDDQGNVQHTNVSYLETWKALEKAMDDGLVKAIGLSNFNSRQIGEIISNARIQPSVLQVEIHPYFTQEKLVHFCKERNIVVTAYSPLGSPDRPWAAPGEPLLLEDPKLIEIAKKYSKSPAQVIIRWLMQRGIAVIPKSVTPSRIIENFNVRDFKLTADDMNVVSGFNRNHRLVCPSITVNGVRQFRDRAAPNFPFNDEF</sequence>
<dbReference type="EMBL" id="AMQN01022993">
    <property type="status" value="NOT_ANNOTATED_CDS"/>
    <property type="molecule type" value="Genomic_DNA"/>
</dbReference>
<comment type="catalytic activity">
    <reaction evidence="11">
        <text>S-nitroso-CoA + NADPH + H(+) = sulfinamide-CoA + NADP(+)</text>
        <dbReference type="Rhea" id="RHEA:78375"/>
        <dbReference type="ChEBI" id="CHEBI:15378"/>
        <dbReference type="ChEBI" id="CHEBI:57783"/>
        <dbReference type="ChEBI" id="CHEBI:58349"/>
        <dbReference type="ChEBI" id="CHEBI:145546"/>
        <dbReference type="ChEBI" id="CHEBI:145548"/>
    </reaction>
    <physiologicalReaction direction="left-to-right" evidence="11">
        <dbReference type="Rhea" id="RHEA:78376"/>
    </physiologicalReaction>
</comment>
<evidence type="ECO:0000256" key="14">
    <source>
        <dbReference type="PIRSR" id="PIRSR000097-1"/>
    </source>
</evidence>
<evidence type="ECO:0000259" key="17">
    <source>
        <dbReference type="Pfam" id="PF00248"/>
    </source>
</evidence>
<dbReference type="AlphaFoldDB" id="R7UJA8"/>
<dbReference type="GO" id="GO:0008106">
    <property type="term" value="F:alcohol dehydrogenase (NADP+) activity"/>
    <property type="evidence" value="ECO:0007669"/>
    <property type="project" value="UniProtKB-EC"/>
</dbReference>
<evidence type="ECO:0000256" key="9">
    <source>
        <dbReference type="ARBA" id="ARBA00024074"/>
    </source>
</evidence>
<comment type="similarity">
    <text evidence="3">Belongs to the aldo/keto reductase family.</text>
</comment>
<feature type="site" description="Lowers pKa of active site Tyr" evidence="16">
    <location>
        <position position="79"/>
    </location>
</feature>
<dbReference type="CDD" id="cd19106">
    <property type="entry name" value="AKR_AKR1A1-4"/>
    <property type="match status" value="1"/>
</dbReference>
<comment type="catalytic activity">
    <reaction evidence="12">
        <text>S-nitrosoglutathione + NADPH + H(+) = S-(hydroxysulfenamide)glutathione + NADP(+)</text>
        <dbReference type="Rhea" id="RHEA:63500"/>
        <dbReference type="ChEBI" id="CHEBI:15378"/>
        <dbReference type="ChEBI" id="CHEBI:57783"/>
        <dbReference type="ChEBI" id="CHEBI:58349"/>
        <dbReference type="ChEBI" id="CHEBI:145544"/>
        <dbReference type="ChEBI" id="CHEBI:229723"/>
    </reaction>
</comment>
<keyword evidence="7" id="KW-0560">Oxidoreductase</keyword>
<dbReference type="EnsemblMetazoa" id="CapteT162698">
    <property type="protein sequence ID" value="CapteP162698"/>
    <property type="gene ID" value="CapteG162698"/>
</dbReference>
<reference evidence="18 20" key="2">
    <citation type="journal article" date="2013" name="Nature">
        <title>Insights into bilaterian evolution from three spiralian genomes.</title>
        <authorList>
            <person name="Simakov O."/>
            <person name="Marletaz F."/>
            <person name="Cho S.J."/>
            <person name="Edsinger-Gonzales E."/>
            <person name="Havlak P."/>
            <person name="Hellsten U."/>
            <person name="Kuo D.H."/>
            <person name="Larsson T."/>
            <person name="Lv J."/>
            <person name="Arendt D."/>
            <person name="Savage R."/>
            <person name="Osoegawa K."/>
            <person name="de Jong P."/>
            <person name="Grimwood J."/>
            <person name="Chapman J.A."/>
            <person name="Shapiro H."/>
            <person name="Aerts A."/>
            <person name="Otillar R.P."/>
            <person name="Terry A.Y."/>
            <person name="Boore J.L."/>
            <person name="Grigoriev I.V."/>
            <person name="Lindberg D.R."/>
            <person name="Seaver E.C."/>
            <person name="Weisblat D.A."/>
            <person name="Putnam N.H."/>
            <person name="Rokhsar D.S."/>
        </authorList>
    </citation>
    <scope>NUCLEOTIDE SEQUENCE</scope>
    <source>
        <strain evidence="18 20">I ESC-2004</strain>
    </source>
</reference>
<dbReference type="EC" id="1.1.1.2" evidence="9"/>
<evidence type="ECO:0000313" key="18">
    <source>
        <dbReference type="EMBL" id="ELU06173.1"/>
    </source>
</evidence>
<dbReference type="Gene3D" id="3.20.20.100">
    <property type="entry name" value="NADP-dependent oxidoreductase domain"/>
    <property type="match status" value="1"/>
</dbReference>
<dbReference type="FunCoup" id="R7UJA8">
    <property type="interactions" value="994"/>
</dbReference>
<dbReference type="FunFam" id="3.20.20.100:FF:000006">
    <property type="entry name" value="Aldo-keto reductase family 1 member A1"/>
    <property type="match status" value="1"/>
</dbReference>
<dbReference type="Proteomes" id="UP000014760">
    <property type="component" value="Unassembled WGS sequence"/>
</dbReference>
<keyword evidence="8" id="KW-0472">Membrane</keyword>